<evidence type="ECO:0000313" key="4">
    <source>
        <dbReference type="Proteomes" id="UP000002770"/>
    </source>
</evidence>
<organism evidence="3 4">
    <name type="scientific">Legionella drancourtii LLAP12</name>
    <dbReference type="NCBI Taxonomy" id="658187"/>
    <lineage>
        <taxon>Bacteria</taxon>
        <taxon>Pseudomonadati</taxon>
        <taxon>Pseudomonadota</taxon>
        <taxon>Gammaproteobacteria</taxon>
        <taxon>Legionellales</taxon>
        <taxon>Legionellaceae</taxon>
        <taxon>Legionella</taxon>
    </lineage>
</organism>
<evidence type="ECO:0000313" key="3">
    <source>
        <dbReference type="EMBL" id="EHL32523.1"/>
    </source>
</evidence>
<dbReference type="AlphaFoldDB" id="G9EJW3"/>
<reference evidence="3 4" key="1">
    <citation type="journal article" date="2011" name="BMC Genomics">
        <title>Insight into cross-talk between intra-amoebal pathogens.</title>
        <authorList>
            <person name="Gimenez G."/>
            <person name="Bertelli C."/>
            <person name="Moliner C."/>
            <person name="Robert C."/>
            <person name="Raoult D."/>
            <person name="Fournier P.E."/>
            <person name="Greub G."/>
        </authorList>
    </citation>
    <scope>NUCLEOTIDE SEQUENCE [LARGE SCALE GENOMIC DNA]</scope>
    <source>
        <strain evidence="3 4">LLAP12</strain>
    </source>
</reference>
<feature type="signal peptide" evidence="2">
    <location>
        <begin position="1"/>
        <end position="23"/>
    </location>
</feature>
<dbReference type="Proteomes" id="UP000002770">
    <property type="component" value="Unassembled WGS sequence"/>
</dbReference>
<accession>G9EJW3</accession>
<dbReference type="Gene3D" id="1.20.120.1490">
    <property type="match status" value="1"/>
</dbReference>
<sequence>MYKKLIGTLALVCTLVISSTVFAHSGGCGEGMKKMLESIKLDDAQKQKVTPILDNLKASMKQSGEQIRDLSKQINAQVTSGSMDQAAVNDLIDKKVKLLGDLMKAKVMAKSQIYAILNEQQKAQLQNKMKQMEEKWAEKFKRCHDQD</sequence>
<keyword evidence="2" id="KW-0732">Signal</keyword>
<keyword evidence="1" id="KW-0175">Coiled coil</keyword>
<dbReference type="FunCoup" id="G9EJW3">
    <property type="interactions" value="39"/>
</dbReference>
<dbReference type="STRING" id="658187.LDG_5480"/>
<dbReference type="eggNOG" id="COG3678">
    <property type="taxonomic scope" value="Bacteria"/>
</dbReference>
<dbReference type="OrthoDB" id="5652263at2"/>
<protein>
    <recommendedName>
        <fullName evidence="5">16 kD immunogenic protein</fullName>
    </recommendedName>
</protein>
<dbReference type="EMBL" id="JH413798">
    <property type="protein sequence ID" value="EHL32523.1"/>
    <property type="molecule type" value="Genomic_DNA"/>
</dbReference>
<feature type="chain" id="PRO_5003521182" description="16 kD immunogenic protein" evidence="2">
    <location>
        <begin position="24"/>
        <end position="147"/>
    </location>
</feature>
<dbReference type="Pfam" id="PF07813">
    <property type="entry name" value="LTXXQ"/>
    <property type="match status" value="1"/>
</dbReference>
<dbReference type="InParanoid" id="G9EJW3"/>
<feature type="coiled-coil region" evidence="1">
    <location>
        <begin position="115"/>
        <end position="142"/>
    </location>
</feature>
<proteinExistence type="predicted"/>
<dbReference type="RefSeq" id="WP_006869460.1">
    <property type="nucleotide sequence ID" value="NZ_JH413798.1"/>
</dbReference>
<dbReference type="GO" id="GO:0042597">
    <property type="term" value="C:periplasmic space"/>
    <property type="evidence" value="ECO:0007669"/>
    <property type="project" value="InterPro"/>
</dbReference>
<evidence type="ECO:0008006" key="5">
    <source>
        <dbReference type="Google" id="ProtNLM"/>
    </source>
</evidence>
<gene>
    <name evidence="3" type="ORF">LDG_5480</name>
</gene>
<dbReference type="InterPro" id="IPR012899">
    <property type="entry name" value="LTXXQ"/>
</dbReference>
<evidence type="ECO:0000256" key="2">
    <source>
        <dbReference type="SAM" id="SignalP"/>
    </source>
</evidence>
<evidence type="ECO:0000256" key="1">
    <source>
        <dbReference type="SAM" id="Coils"/>
    </source>
</evidence>
<dbReference type="HOGENOM" id="CLU_1765731_0_0_6"/>
<keyword evidence="4" id="KW-1185">Reference proteome</keyword>
<name>G9EJW3_9GAMM</name>